<protein>
    <submittedName>
        <fullName evidence="1">Uncharacterized protein</fullName>
    </submittedName>
</protein>
<gene>
    <name evidence="1" type="ORF">UFOVP423_19</name>
</gene>
<organism evidence="1">
    <name type="scientific">uncultured Caudovirales phage</name>
    <dbReference type="NCBI Taxonomy" id="2100421"/>
    <lineage>
        <taxon>Viruses</taxon>
        <taxon>Duplodnaviria</taxon>
        <taxon>Heunggongvirae</taxon>
        <taxon>Uroviricota</taxon>
        <taxon>Caudoviricetes</taxon>
        <taxon>Peduoviridae</taxon>
        <taxon>Maltschvirus</taxon>
        <taxon>Maltschvirus maltsch</taxon>
    </lineage>
</organism>
<dbReference type="EMBL" id="LR796403">
    <property type="protein sequence ID" value="CAB4141985.1"/>
    <property type="molecule type" value="Genomic_DNA"/>
</dbReference>
<evidence type="ECO:0000313" key="1">
    <source>
        <dbReference type="EMBL" id="CAB4141985.1"/>
    </source>
</evidence>
<sequence length="147" mass="15859">MSHYSSIFNAIAVAVKQAWDVESTSPGRSNKLNLQLPKAVITLNSVQRSLSGRSVEQSWSWSIGGLFSLPTVPGIDPQELMNNKAEALIDILTPFSELSNSIPSVPAPFGGVAYNPLIESWEPVPLDDADNAVAVSLTFTCKSTVWQ</sequence>
<name>A0A6J5M4S4_9CAUD</name>
<proteinExistence type="predicted"/>
<accession>A0A6J5M4S4</accession>
<reference evidence="1" key="1">
    <citation type="submission" date="2020-04" db="EMBL/GenBank/DDBJ databases">
        <authorList>
            <person name="Chiriac C."/>
            <person name="Salcher M."/>
            <person name="Ghai R."/>
            <person name="Kavagutti S V."/>
        </authorList>
    </citation>
    <scope>NUCLEOTIDE SEQUENCE</scope>
</reference>